<dbReference type="GO" id="GO:0046872">
    <property type="term" value="F:metal ion binding"/>
    <property type="evidence" value="ECO:0007669"/>
    <property type="project" value="UniProtKB-KW"/>
</dbReference>
<dbReference type="GO" id="GO:0006508">
    <property type="term" value="P:proteolysis"/>
    <property type="evidence" value="ECO:0007669"/>
    <property type="project" value="UniProtKB-KW"/>
</dbReference>
<keyword evidence="6" id="KW-0482">Metalloprotease</keyword>
<reference evidence="9" key="1">
    <citation type="submission" date="2022-11" db="UniProtKB">
        <authorList>
            <consortium name="WormBaseParasite"/>
        </authorList>
    </citation>
    <scope>IDENTIFICATION</scope>
</reference>
<evidence type="ECO:0000256" key="2">
    <source>
        <dbReference type="ARBA" id="ARBA00022723"/>
    </source>
</evidence>
<dbReference type="GO" id="GO:0008237">
    <property type="term" value="F:metallopeptidase activity"/>
    <property type="evidence" value="ECO:0007669"/>
    <property type="project" value="UniProtKB-KW"/>
</dbReference>
<dbReference type="InterPro" id="IPR000755">
    <property type="entry name" value="A_A_dipeptidase"/>
</dbReference>
<sequence length="226" mass="26786">MSIPEEFVYLNEINPNIISNLRYFSNENFIGHPIVGYERNVAILTKQAAEALSKAQQEFEQNDYTLVIYDAYRPRRSVEYFLEWNKNLSDQRKKKEYYPFIEKAEVFDLGYVAKKSGHTRGSTVDLTIAKIGNKIEDRKWVSRKLEDGREILFLDDGTLDMGSSFDLFDQASHQDSPIIASPYTEHRNYLRNVMMKHGFRPNPREWWHYSFIDEPFPDTYFEFHVK</sequence>
<dbReference type="PIRSF" id="PIRSF026671">
    <property type="entry name" value="AA_dipeptidase"/>
    <property type="match status" value="1"/>
</dbReference>
<evidence type="ECO:0000256" key="5">
    <source>
        <dbReference type="ARBA" id="ARBA00022997"/>
    </source>
</evidence>
<dbReference type="SUPFAM" id="SSF55166">
    <property type="entry name" value="Hedgehog/DD-peptidase"/>
    <property type="match status" value="1"/>
</dbReference>
<dbReference type="CDD" id="cd14817">
    <property type="entry name" value="D-Ala-D-Ala_dipeptidase_VanX"/>
    <property type="match status" value="1"/>
</dbReference>
<protein>
    <submittedName>
        <fullName evidence="9">D-Ala-D-Ala dipeptidase</fullName>
    </submittedName>
</protein>
<dbReference type="Pfam" id="PF01427">
    <property type="entry name" value="Peptidase_M15"/>
    <property type="match status" value="2"/>
</dbReference>
<evidence type="ECO:0000256" key="1">
    <source>
        <dbReference type="ARBA" id="ARBA00022670"/>
    </source>
</evidence>
<evidence type="ECO:0000256" key="4">
    <source>
        <dbReference type="ARBA" id="ARBA00022833"/>
    </source>
</evidence>
<evidence type="ECO:0000313" key="9">
    <source>
        <dbReference type="WBParaSite" id="ACRNAN_scaffold1219.g24924.t1"/>
    </source>
</evidence>
<keyword evidence="4" id="KW-0862">Zinc</keyword>
<dbReference type="WBParaSite" id="ACRNAN_scaffold1219.g24924.t1">
    <property type="protein sequence ID" value="ACRNAN_scaffold1219.g24924.t1"/>
    <property type="gene ID" value="ACRNAN_scaffold1219.g24924"/>
</dbReference>
<evidence type="ECO:0000313" key="8">
    <source>
        <dbReference type="Proteomes" id="UP000887540"/>
    </source>
</evidence>
<keyword evidence="2" id="KW-0479">Metal-binding</keyword>
<keyword evidence="7" id="KW-0961">Cell wall biogenesis/degradation</keyword>
<dbReference type="Gene3D" id="3.30.1380.10">
    <property type="match status" value="1"/>
</dbReference>
<accession>A0A914CLL8</accession>
<dbReference type="GO" id="GO:0071555">
    <property type="term" value="P:cell wall organization"/>
    <property type="evidence" value="ECO:0007669"/>
    <property type="project" value="UniProtKB-KW"/>
</dbReference>
<keyword evidence="1" id="KW-0645">Protease</keyword>
<keyword evidence="3" id="KW-0378">Hydrolase</keyword>
<dbReference type="HAMAP" id="MF_01924">
    <property type="entry name" value="A_A_dipeptidase"/>
    <property type="match status" value="1"/>
</dbReference>
<name>A0A914CLL8_9BILA</name>
<dbReference type="InterPro" id="IPR009045">
    <property type="entry name" value="Zn_M74/Hedgehog-like"/>
</dbReference>
<evidence type="ECO:0000256" key="7">
    <source>
        <dbReference type="ARBA" id="ARBA00023316"/>
    </source>
</evidence>
<keyword evidence="5" id="KW-0224">Dipeptidase</keyword>
<keyword evidence="8" id="KW-1185">Reference proteome</keyword>
<dbReference type="AlphaFoldDB" id="A0A914CLL8"/>
<dbReference type="GO" id="GO:0016805">
    <property type="term" value="F:dipeptidase activity"/>
    <property type="evidence" value="ECO:0007669"/>
    <property type="project" value="UniProtKB-KW"/>
</dbReference>
<dbReference type="PANTHER" id="PTHR43126:SF1">
    <property type="entry name" value="D-ALANYL-D-ALANINE DIPEPTIDASE"/>
    <property type="match status" value="1"/>
</dbReference>
<organism evidence="8 9">
    <name type="scientific">Acrobeloides nanus</name>
    <dbReference type="NCBI Taxonomy" id="290746"/>
    <lineage>
        <taxon>Eukaryota</taxon>
        <taxon>Metazoa</taxon>
        <taxon>Ecdysozoa</taxon>
        <taxon>Nematoda</taxon>
        <taxon>Chromadorea</taxon>
        <taxon>Rhabditida</taxon>
        <taxon>Tylenchina</taxon>
        <taxon>Cephalobomorpha</taxon>
        <taxon>Cephaloboidea</taxon>
        <taxon>Cephalobidae</taxon>
        <taxon>Acrobeloides</taxon>
    </lineage>
</organism>
<evidence type="ECO:0000256" key="3">
    <source>
        <dbReference type="ARBA" id="ARBA00022801"/>
    </source>
</evidence>
<proteinExistence type="inferred from homology"/>
<evidence type="ECO:0000256" key="6">
    <source>
        <dbReference type="ARBA" id="ARBA00023049"/>
    </source>
</evidence>
<dbReference type="Proteomes" id="UP000887540">
    <property type="component" value="Unplaced"/>
</dbReference>
<dbReference type="PANTHER" id="PTHR43126">
    <property type="entry name" value="D-ALANYL-D-ALANINE DIPEPTIDASE"/>
    <property type="match status" value="1"/>
</dbReference>